<dbReference type="PROSITE" id="PS50110">
    <property type="entry name" value="RESPONSE_REGULATORY"/>
    <property type="match status" value="1"/>
</dbReference>
<dbReference type="Pfam" id="PF00072">
    <property type="entry name" value="Response_reg"/>
    <property type="match status" value="1"/>
</dbReference>
<dbReference type="PIRSF" id="PIRSF000876">
    <property type="entry name" value="RR_chemtxs_CheB"/>
    <property type="match status" value="1"/>
</dbReference>
<dbReference type="InterPro" id="IPR008248">
    <property type="entry name" value="CheB-like"/>
</dbReference>
<dbReference type="EC" id="3.1.1.61" evidence="5"/>
<dbReference type="SUPFAM" id="SSF52172">
    <property type="entry name" value="CheY-like"/>
    <property type="match status" value="1"/>
</dbReference>
<dbReference type="Gene3D" id="3.40.50.180">
    <property type="entry name" value="Methylesterase CheB, C-terminal domain"/>
    <property type="match status" value="1"/>
</dbReference>
<dbReference type="Gene3D" id="3.40.50.2300">
    <property type="match status" value="1"/>
</dbReference>
<keyword evidence="2 5" id="KW-0145">Chemotaxis</keyword>
<dbReference type="HAMAP" id="MF_00099">
    <property type="entry name" value="CheB_chemtxs"/>
    <property type="match status" value="1"/>
</dbReference>
<evidence type="ECO:0000259" key="9">
    <source>
        <dbReference type="PROSITE" id="PS50122"/>
    </source>
</evidence>
<evidence type="ECO:0000313" key="11">
    <source>
        <dbReference type="Proteomes" id="UP000469346"/>
    </source>
</evidence>
<dbReference type="EMBL" id="JAAGRR010000019">
    <property type="protein sequence ID" value="NDY41830.1"/>
    <property type="molecule type" value="Genomic_DNA"/>
</dbReference>
<dbReference type="SMART" id="SM00448">
    <property type="entry name" value="REC"/>
    <property type="match status" value="1"/>
</dbReference>
<dbReference type="GO" id="GO:0000156">
    <property type="term" value="F:phosphorelay response regulator activity"/>
    <property type="evidence" value="ECO:0007669"/>
    <property type="project" value="InterPro"/>
</dbReference>
<sequence>MSMIKVLAVDDSAAFRRILTEALASDPGIQVVGTAASGLEVPDLVRAKHPDLLVLDVEMPGMDGLQTLDELRRQHLRVGAIMFSALTSEGAATTLEALAKGAFDFVPKPTGTGAFVESIRRIKAELIPKIHAFATRRAGRAAGAAAPAAQPAPRRTVAVRPEAVAIGISTGGPNALNEVIPRLPAGLRVPVLLVQHMPPVFTAQLARRLDERSPVRVVEAVQGQRVEPGTVYIAPGDQHMEVRGRGDGRIIHLHQGPPVNSCRPSADVLFRSVAEAYGGRALAVVMTGMGQDGLEGARRLREAGGRVIAQDRETCVVWGMPRFVAEAGLADEIRPLGEIASAIQRVVGLQAA</sequence>
<evidence type="ECO:0000256" key="2">
    <source>
        <dbReference type="ARBA" id="ARBA00022500"/>
    </source>
</evidence>
<comment type="catalytic activity">
    <reaction evidence="5">
        <text>L-glutaminyl-[protein] + H2O = L-glutamyl-[protein] + NH4(+)</text>
        <dbReference type="Rhea" id="RHEA:16441"/>
        <dbReference type="Rhea" id="RHEA-COMP:10207"/>
        <dbReference type="Rhea" id="RHEA-COMP:10208"/>
        <dbReference type="ChEBI" id="CHEBI:15377"/>
        <dbReference type="ChEBI" id="CHEBI:28938"/>
        <dbReference type="ChEBI" id="CHEBI:29973"/>
        <dbReference type="ChEBI" id="CHEBI:30011"/>
        <dbReference type="EC" id="3.5.1.44"/>
    </reaction>
</comment>
<dbReference type="InterPro" id="IPR001789">
    <property type="entry name" value="Sig_transdc_resp-reg_receiver"/>
</dbReference>
<dbReference type="NCBIfam" id="NF001965">
    <property type="entry name" value="PRK00742.1"/>
    <property type="match status" value="1"/>
</dbReference>
<dbReference type="CDD" id="cd16432">
    <property type="entry name" value="CheB_Rec"/>
    <property type="match status" value="1"/>
</dbReference>
<name>A0A6N9TN12_DISTH</name>
<keyword evidence="3 5" id="KW-0378">Hydrolase</keyword>
<dbReference type="CDD" id="cd17541">
    <property type="entry name" value="REC_CheB-like"/>
    <property type="match status" value="1"/>
</dbReference>
<dbReference type="Pfam" id="PF01339">
    <property type="entry name" value="CheB_methylest"/>
    <property type="match status" value="1"/>
</dbReference>
<comment type="catalytic activity">
    <reaction evidence="4 5">
        <text>[protein]-L-glutamate 5-O-methyl ester + H2O = L-glutamyl-[protein] + methanol + H(+)</text>
        <dbReference type="Rhea" id="RHEA:23236"/>
        <dbReference type="Rhea" id="RHEA-COMP:10208"/>
        <dbReference type="Rhea" id="RHEA-COMP:10311"/>
        <dbReference type="ChEBI" id="CHEBI:15377"/>
        <dbReference type="ChEBI" id="CHEBI:15378"/>
        <dbReference type="ChEBI" id="CHEBI:17790"/>
        <dbReference type="ChEBI" id="CHEBI:29973"/>
        <dbReference type="ChEBI" id="CHEBI:82795"/>
        <dbReference type="EC" id="3.1.1.61"/>
    </reaction>
</comment>
<evidence type="ECO:0000256" key="5">
    <source>
        <dbReference type="HAMAP-Rule" id="MF_00099"/>
    </source>
</evidence>
<gene>
    <name evidence="5" type="primary">cheB</name>
    <name evidence="10" type="ORF">G3N55_03040</name>
</gene>
<dbReference type="InterPro" id="IPR000673">
    <property type="entry name" value="Sig_transdc_resp-reg_Me-estase"/>
</dbReference>
<keyword evidence="11" id="KW-1185">Reference proteome</keyword>
<comment type="caution">
    <text evidence="10">The sequence shown here is derived from an EMBL/GenBank/DDBJ whole genome shotgun (WGS) entry which is preliminary data.</text>
</comment>
<dbReference type="GO" id="GO:0008984">
    <property type="term" value="F:protein-glutamate methylesterase activity"/>
    <property type="evidence" value="ECO:0007669"/>
    <property type="project" value="UniProtKB-UniRule"/>
</dbReference>
<dbReference type="GO" id="GO:0050568">
    <property type="term" value="F:protein-glutamine glutaminase activity"/>
    <property type="evidence" value="ECO:0007669"/>
    <property type="project" value="UniProtKB-UniRule"/>
</dbReference>
<organism evidence="10 11">
    <name type="scientific">Dissulfurirhabdus thermomarina</name>
    <dbReference type="NCBI Taxonomy" id="1765737"/>
    <lineage>
        <taxon>Bacteria</taxon>
        <taxon>Deltaproteobacteria</taxon>
        <taxon>Dissulfurirhabdaceae</taxon>
        <taxon>Dissulfurirhabdus</taxon>
    </lineage>
</organism>
<feature type="active site" evidence="5 6">
    <location>
        <position position="169"/>
    </location>
</feature>
<comment type="function">
    <text evidence="5">Involved in chemotaxis. Part of a chemotaxis signal transduction system that modulates chemotaxis in response to various stimuli. Catalyzes the demethylation of specific methylglutamate residues introduced into the chemoreceptors (methyl-accepting chemotaxis proteins or MCP) by CheR. Also mediates the irreversible deamidation of specific glutamine residues to glutamic acid.</text>
</comment>
<comment type="similarity">
    <text evidence="5">Belongs to the CheB family.</text>
</comment>
<comment type="domain">
    <text evidence="5">Contains a C-terminal catalytic domain, and an N-terminal region which modulates catalytic activity.</text>
</comment>
<reference evidence="10 11" key="1">
    <citation type="submission" date="2020-02" db="EMBL/GenBank/DDBJ databases">
        <title>Comparative genomics of sulfur disproportionating microorganisms.</title>
        <authorList>
            <person name="Ward L.M."/>
            <person name="Bertran E."/>
            <person name="Johnston D.T."/>
        </authorList>
    </citation>
    <scope>NUCLEOTIDE SEQUENCE [LARGE SCALE GENOMIC DNA]</scope>
    <source>
        <strain evidence="10 11">DSM 100025</strain>
    </source>
</reference>
<dbReference type="AlphaFoldDB" id="A0A6N9TN12"/>
<evidence type="ECO:0000256" key="6">
    <source>
        <dbReference type="PROSITE-ProRule" id="PRU00050"/>
    </source>
</evidence>
<dbReference type="PANTHER" id="PTHR42872:SF6">
    <property type="entry name" value="PROTEIN-GLUTAMATE METHYLESTERASE_PROTEIN-GLUTAMINE GLUTAMINASE"/>
    <property type="match status" value="1"/>
</dbReference>
<evidence type="ECO:0000259" key="8">
    <source>
        <dbReference type="PROSITE" id="PS50110"/>
    </source>
</evidence>
<keyword evidence="1 5" id="KW-0963">Cytoplasm</keyword>
<dbReference type="SUPFAM" id="SSF52738">
    <property type="entry name" value="Methylesterase CheB, C-terminal domain"/>
    <property type="match status" value="1"/>
</dbReference>
<dbReference type="EC" id="3.5.1.44" evidence="5"/>
<feature type="active site" evidence="5 6">
    <location>
        <position position="196"/>
    </location>
</feature>
<accession>A0A6N9TN12</accession>
<keyword evidence="5 7" id="KW-0597">Phosphoprotein</keyword>
<dbReference type="PROSITE" id="PS50122">
    <property type="entry name" value="CHEB"/>
    <property type="match status" value="1"/>
</dbReference>
<comment type="subcellular location">
    <subcellularLocation>
        <location evidence="5">Cytoplasm</location>
    </subcellularLocation>
</comment>
<feature type="domain" description="CheB-type methylesterase" evidence="9">
    <location>
        <begin position="151"/>
        <end position="350"/>
    </location>
</feature>
<evidence type="ECO:0000256" key="4">
    <source>
        <dbReference type="ARBA" id="ARBA00048267"/>
    </source>
</evidence>
<dbReference type="InterPro" id="IPR011006">
    <property type="entry name" value="CheY-like_superfamily"/>
</dbReference>
<feature type="active site" evidence="5 6">
    <location>
        <position position="292"/>
    </location>
</feature>
<evidence type="ECO:0000313" key="10">
    <source>
        <dbReference type="EMBL" id="NDY41830.1"/>
    </source>
</evidence>
<feature type="modified residue" description="4-aspartylphosphate" evidence="5 7">
    <location>
        <position position="56"/>
    </location>
</feature>
<dbReference type="GO" id="GO:0005737">
    <property type="term" value="C:cytoplasm"/>
    <property type="evidence" value="ECO:0007669"/>
    <property type="project" value="UniProtKB-SubCell"/>
</dbReference>
<comment type="PTM">
    <text evidence="5">Phosphorylated by CheA. Phosphorylation of the N-terminal regulatory domain activates the methylesterase activity.</text>
</comment>
<proteinExistence type="inferred from homology"/>
<dbReference type="PANTHER" id="PTHR42872">
    <property type="entry name" value="PROTEIN-GLUTAMATE METHYLESTERASE/PROTEIN-GLUTAMINE GLUTAMINASE"/>
    <property type="match status" value="1"/>
</dbReference>
<evidence type="ECO:0000256" key="3">
    <source>
        <dbReference type="ARBA" id="ARBA00022801"/>
    </source>
</evidence>
<dbReference type="Proteomes" id="UP000469346">
    <property type="component" value="Unassembled WGS sequence"/>
</dbReference>
<dbReference type="InterPro" id="IPR035909">
    <property type="entry name" value="CheB_C"/>
</dbReference>
<protein>
    <recommendedName>
        <fullName evidence="5">Protein-glutamate methylesterase/protein-glutamine glutaminase</fullName>
        <ecNumber evidence="5">3.1.1.61</ecNumber>
        <ecNumber evidence="5">3.5.1.44</ecNumber>
    </recommendedName>
</protein>
<evidence type="ECO:0000256" key="7">
    <source>
        <dbReference type="PROSITE-ProRule" id="PRU00169"/>
    </source>
</evidence>
<feature type="domain" description="Response regulatory" evidence="8">
    <location>
        <begin position="5"/>
        <end position="123"/>
    </location>
</feature>
<evidence type="ECO:0000256" key="1">
    <source>
        <dbReference type="ARBA" id="ARBA00022490"/>
    </source>
</evidence>
<dbReference type="GO" id="GO:0006935">
    <property type="term" value="P:chemotaxis"/>
    <property type="evidence" value="ECO:0007669"/>
    <property type="project" value="UniProtKB-UniRule"/>
</dbReference>